<dbReference type="InterPro" id="IPR011042">
    <property type="entry name" value="6-blade_b-propeller_TolB-like"/>
</dbReference>
<name>A0A0B1RR55_OESDE</name>
<keyword evidence="5" id="KW-1015">Disulfide bond</keyword>
<dbReference type="EC" id="4.3.2.5" evidence="1"/>
<feature type="non-terminal residue" evidence="11">
    <location>
        <position position="147"/>
    </location>
</feature>
<dbReference type="AlphaFoldDB" id="A0A0B1RR55"/>
<dbReference type="GO" id="GO:0004598">
    <property type="term" value="F:peptidylamidoglycolate lyase activity"/>
    <property type="evidence" value="ECO:0007669"/>
    <property type="project" value="UniProtKB-EC"/>
</dbReference>
<keyword evidence="4" id="KW-0677">Repeat</keyword>
<dbReference type="PANTHER" id="PTHR10680:SF14">
    <property type="entry name" value="PEPTIDYL-GLYCINE ALPHA-AMIDATING MONOOXYGENASE"/>
    <property type="match status" value="1"/>
</dbReference>
<dbReference type="GO" id="GO:0046872">
    <property type="term" value="F:metal ion binding"/>
    <property type="evidence" value="ECO:0007669"/>
    <property type="project" value="UniProtKB-KW"/>
</dbReference>
<evidence type="ECO:0000256" key="2">
    <source>
        <dbReference type="ARBA" id="ARBA00022723"/>
    </source>
</evidence>
<dbReference type="EMBL" id="KN613065">
    <property type="protein sequence ID" value="KHJ75114.1"/>
    <property type="molecule type" value="Genomic_DNA"/>
</dbReference>
<keyword evidence="12" id="KW-1185">Reference proteome</keyword>
<dbReference type="Pfam" id="PF01436">
    <property type="entry name" value="NHL"/>
    <property type="match status" value="1"/>
</dbReference>
<keyword evidence="3" id="KW-0732">Signal</keyword>
<sequence length="147" mass="16225">PKEGTQLLPSHPELEHHAHQSSNGGLQIPFGVVEEAALTSVGGVKLGQVAGLAFQDDNTLVIFHRAGRVWDQNSYDQYNVLMGKNRDPINDDVILIVSVAGNETRLVNKLGKNKFYMPHGIYMDKQGFLYTTDVGSHTVAKWRINGN</sequence>
<feature type="binding site" evidence="9">
    <location>
        <position position="52"/>
    </location>
    <ligand>
        <name>Ca(2+)</name>
        <dbReference type="ChEBI" id="CHEBI:29108"/>
        <note>structural</note>
    </ligand>
</feature>
<feature type="region of interest" description="Disordered" evidence="10">
    <location>
        <begin position="1"/>
        <end position="22"/>
    </location>
</feature>
<organism evidence="11 12">
    <name type="scientific">Oesophagostomum dentatum</name>
    <name type="common">Nodular worm</name>
    <dbReference type="NCBI Taxonomy" id="61180"/>
    <lineage>
        <taxon>Eukaryota</taxon>
        <taxon>Metazoa</taxon>
        <taxon>Ecdysozoa</taxon>
        <taxon>Nematoda</taxon>
        <taxon>Chromadorea</taxon>
        <taxon>Rhabditida</taxon>
        <taxon>Rhabditina</taxon>
        <taxon>Rhabditomorpha</taxon>
        <taxon>Strongyloidea</taxon>
        <taxon>Strongylidae</taxon>
        <taxon>Oesophagostomum</taxon>
    </lineage>
</organism>
<reference evidence="11 12" key="1">
    <citation type="submission" date="2014-03" db="EMBL/GenBank/DDBJ databases">
        <title>Draft genome of the hookworm Oesophagostomum dentatum.</title>
        <authorList>
            <person name="Mitreva M."/>
        </authorList>
    </citation>
    <scope>NUCLEOTIDE SEQUENCE [LARGE SCALE GENOMIC DNA]</scope>
    <source>
        <strain evidence="11 12">OD-Hann</strain>
    </source>
</reference>
<dbReference type="Proteomes" id="UP000053660">
    <property type="component" value="Unassembled WGS sequence"/>
</dbReference>
<protein>
    <recommendedName>
        <fullName evidence="1">peptidylamidoglycolate lyase</fullName>
        <ecNumber evidence="1">4.3.2.5</ecNumber>
    </recommendedName>
</protein>
<dbReference type="GO" id="GO:0016020">
    <property type="term" value="C:membrane"/>
    <property type="evidence" value="ECO:0007669"/>
    <property type="project" value="InterPro"/>
</dbReference>
<evidence type="ECO:0000256" key="9">
    <source>
        <dbReference type="PIRSR" id="PIRSR600720-2"/>
    </source>
</evidence>
<dbReference type="PANTHER" id="PTHR10680">
    <property type="entry name" value="PEPTIDYL-GLYCINE ALPHA-AMIDATING MONOOXYGENASE"/>
    <property type="match status" value="1"/>
</dbReference>
<dbReference type="PRINTS" id="PR00790">
    <property type="entry name" value="PAMONOXGNASE"/>
</dbReference>
<dbReference type="Gene3D" id="2.120.10.30">
    <property type="entry name" value="TolB, C-terminal domain"/>
    <property type="match status" value="1"/>
</dbReference>
<dbReference type="GO" id="GO:0006518">
    <property type="term" value="P:peptide metabolic process"/>
    <property type="evidence" value="ECO:0007669"/>
    <property type="project" value="InterPro"/>
</dbReference>
<keyword evidence="7" id="KW-0456">Lyase</keyword>
<keyword evidence="9" id="KW-0106">Calcium</keyword>
<evidence type="ECO:0000256" key="6">
    <source>
        <dbReference type="ARBA" id="ARBA00023180"/>
    </source>
</evidence>
<dbReference type="OrthoDB" id="5873872at2759"/>
<dbReference type="GO" id="GO:0005576">
    <property type="term" value="C:extracellular region"/>
    <property type="evidence" value="ECO:0007669"/>
    <property type="project" value="TreeGrafter"/>
</dbReference>
<evidence type="ECO:0000256" key="3">
    <source>
        <dbReference type="ARBA" id="ARBA00022729"/>
    </source>
</evidence>
<evidence type="ECO:0000313" key="12">
    <source>
        <dbReference type="Proteomes" id="UP000053660"/>
    </source>
</evidence>
<comment type="cofactor">
    <cofactor evidence="9">
        <name>Zn(2+)</name>
        <dbReference type="ChEBI" id="CHEBI:29105"/>
    </cofactor>
    <text evidence="9">Binds one Zn(2+) ion per subunit.</text>
</comment>
<evidence type="ECO:0000256" key="5">
    <source>
        <dbReference type="ARBA" id="ARBA00023157"/>
    </source>
</evidence>
<dbReference type="SUPFAM" id="SSF101898">
    <property type="entry name" value="NHL repeat"/>
    <property type="match status" value="1"/>
</dbReference>
<keyword evidence="6" id="KW-0325">Glycoprotein</keyword>
<evidence type="ECO:0000313" key="11">
    <source>
        <dbReference type="EMBL" id="KHJ75114.1"/>
    </source>
</evidence>
<evidence type="ECO:0000256" key="10">
    <source>
        <dbReference type="SAM" id="MobiDB-lite"/>
    </source>
</evidence>
<proteinExistence type="predicted"/>
<feature type="binding site" evidence="9">
    <location>
        <position position="119"/>
    </location>
    <ligand>
        <name>Zn(2+)</name>
        <dbReference type="ChEBI" id="CHEBI:29105"/>
        <note>catalytic</note>
    </ligand>
</feature>
<gene>
    <name evidence="11" type="ORF">OESDEN_25270</name>
</gene>
<feature type="binding site" evidence="8">
    <location>
        <position position="65"/>
    </location>
    <ligand>
        <name>a protein</name>
        <dbReference type="ChEBI" id="CHEBI:16541"/>
    </ligand>
    <ligandPart>
        <name>C-terminal Xaa-(2S)-2-hydroxyglycine residue</name>
        <dbReference type="ChEBI" id="CHEBI:142768"/>
    </ligandPart>
</feature>
<feature type="non-terminal residue" evidence="11">
    <location>
        <position position="1"/>
    </location>
</feature>
<evidence type="ECO:0000256" key="8">
    <source>
        <dbReference type="PIRSR" id="PIRSR600720-1"/>
    </source>
</evidence>
<evidence type="ECO:0000256" key="4">
    <source>
        <dbReference type="ARBA" id="ARBA00022737"/>
    </source>
</evidence>
<accession>A0A0B1RR55</accession>
<keyword evidence="2 9" id="KW-0479">Metal-binding</keyword>
<evidence type="ECO:0000256" key="1">
    <source>
        <dbReference type="ARBA" id="ARBA00012343"/>
    </source>
</evidence>
<keyword evidence="9" id="KW-0862">Zinc</keyword>
<dbReference type="InterPro" id="IPR000720">
    <property type="entry name" value="PHM/PAL"/>
</dbReference>
<evidence type="ECO:0000256" key="7">
    <source>
        <dbReference type="ARBA" id="ARBA00023239"/>
    </source>
</evidence>
<dbReference type="InterPro" id="IPR001258">
    <property type="entry name" value="NHL_repeat"/>
</dbReference>